<feature type="region of interest" description="Disordered" evidence="2">
    <location>
        <begin position="887"/>
        <end position="906"/>
    </location>
</feature>
<feature type="region of interest" description="Disordered" evidence="2">
    <location>
        <begin position="2928"/>
        <end position="2969"/>
    </location>
</feature>
<feature type="region of interest" description="Disordered" evidence="2">
    <location>
        <begin position="2791"/>
        <end position="2824"/>
    </location>
</feature>
<gene>
    <name evidence="4" type="ORF">VSS16_21290</name>
</gene>
<feature type="compositionally biased region" description="Pro residues" evidence="2">
    <location>
        <begin position="368"/>
        <end position="386"/>
    </location>
</feature>
<keyword evidence="5" id="KW-1185">Reference proteome</keyword>
<feature type="compositionally biased region" description="Pro residues" evidence="2">
    <location>
        <begin position="2934"/>
        <end position="2956"/>
    </location>
</feature>
<keyword evidence="3" id="KW-0812">Transmembrane</keyword>
<dbReference type="RefSeq" id="WP_376733869.1">
    <property type="nucleotide sequence ID" value="NZ_JAYMRP010000018.1"/>
</dbReference>
<evidence type="ECO:0000256" key="2">
    <source>
        <dbReference type="SAM" id="MobiDB-lite"/>
    </source>
</evidence>
<feature type="region of interest" description="Disordered" evidence="2">
    <location>
        <begin position="739"/>
        <end position="879"/>
    </location>
</feature>
<dbReference type="PANTHER" id="PTHR24216:SF65">
    <property type="entry name" value="PAXILLIN-LIKE PROTEIN 1"/>
    <property type="match status" value="1"/>
</dbReference>
<keyword evidence="1" id="KW-0175">Coiled coil</keyword>
<feature type="compositionally biased region" description="Low complexity" evidence="2">
    <location>
        <begin position="406"/>
        <end position="425"/>
    </location>
</feature>
<reference evidence="4 5" key="1">
    <citation type="submission" date="2024-01" db="EMBL/GenBank/DDBJ databases">
        <title>Genome mining of biosynthetic gene clusters to explore secondary metabolites of Streptomyces sp.</title>
        <authorList>
            <person name="Baig A."/>
            <person name="Ajitkumar Shintre N."/>
            <person name="Kumar H."/>
            <person name="Anbarasu A."/>
            <person name="Ramaiah S."/>
        </authorList>
    </citation>
    <scope>NUCLEOTIDE SEQUENCE [LARGE SCALE GENOMIC DNA]</scope>
    <source>
        <strain evidence="4 5">A57</strain>
    </source>
</reference>
<feature type="compositionally biased region" description="Low complexity" evidence="2">
    <location>
        <begin position="525"/>
        <end position="547"/>
    </location>
</feature>
<sequence>MQEINFPEDVRKMLWILIGEMPLQGRENLAYASKDLYLDFGRGIRDLSDEIQRSIVDASTSLPKDVGDQYVRGLSLLTDDGGVNHLSRMIDDLDDIARGQVDHSINIQAAKWEIIAEIVMLLIELALLAALAAITGGTSLSRMALARARSRLAVLIIIDRLLRMSHLAPTLTEAFEEALQTLAVRLAQIALNPGGRKPDGIDWKDVGKAAAFGAVVGLFGSVLEVGGQYFKNLMKKGFDDFDHFAKNHPNWNITLNGAGELGGAFVVGAVSESAGEYLIQGAFEGDWDFRWETFVGSGTSAVFDVVVGGAALAGALWLHNKFASTTDFGTANDSTRFLDDTRGGGPGATGSARAVPTPAGPMSVPAPVTAPVPAPVTAPAPTPTPTPTSGVPTPVASITGTPTSYGGDTRTPGVTPPTTSTGSAPFGNGVSGRSPLPGTDAADSDAITPRATDVRPHPEPGTRTRAGGGESADLGTRAGSGTNAGSSHGADSVTRPRTGPHTDPGSAPSPHVGSDTVSGTDDAPRATATPSASPTAHPAFEAARAAAQPVTRAHTWVDPVSTPADPARPGETTQYAVRSLFEARRFEYDGQWVTDLTVQVTVPPDGLPGEVWDKVRAGVEEYFNAAGHRLPDGDLLHVTVEQTPVPAAHPNALQVSLVGHDQPMTRTAWWADAEPIDYAHEIAHQLGLRDEARGGDPAASARPDVPGSLLGDYTRPAPAGLAQGGLRGRHLALLGTLVGDLPTATPDTSGGSSERRPATTTADLHPGAEPRAPRPPVATTSTAPPQSGTAQSDQPAPPPAAPGATVGDSGAAPGPDVTATVDGDDGGDLRGDDGGDHRGDEGHEDDDIEVVPRPDLDPTPPGQPTPTPHPAPTSGPRERHWINSHLERTRPPRLDLTATAPAPIPARTTFDDGTAIPAYIDNLSLLLPAVPADQLAELLVNPVTFGQSDVALRGVPDVLAQIEGLLDSDASLRPADPGRSGPPGAGLMADVRMTLTRRPRTLTGTGRQFPYRDAAKRTRVLHVSVRHYGNWSRFADDYGDPSKIDTMERATLQAGQSKGVQSVTQLGLGGPFLAPASTLAFGGFGRLAVRGGVSRKVGYGQTDQVSSQLETRTLDGSKIYLDDVYLDVRVTDADGQPVTDAVPGSRSFAVRDGLMVRLPDSAVKASKPGRIPRTIPLDHNSQYRLVRTEGFGPVSRIRDWAAAELGVKPGSTAYQELDTFFSTDSFHRHARLLAQGRLATAPLFADDRKRTPLGFFVVERVVATEALLIDETAKAELRDINTSTVRNDRGLTKGAFFSVDGVLGPAFNFLDLGNLTLRLQFGPAFRYLYAASSAAQLGGFGALKTSGQVKGDATGLYLVKKTVHVRRSGSGGPPRLFQTWSVDRMTRTEARRLAGWDDGTGLRQRHGLPEPFAPAHLTVDHPVTLGMHRVEEIAHADGRRTDGTGPHTPGRTLADAFADAVVSAVAQTHPGLVAPLDQLAPPAARGVVARARSLFSSAGRSPAHRFSDADAYQTAVSNTLQVLNLLSHQSLSGSMEALITTGIRIRLTEPGTLGQGHRYIWVHGDLTNRRYAGRQNDLRLRHSAPGGQRLDGQGSRKRALAGGADAQLGFRDPDSLTNGGVGVPDNSGVLSIGWRSGTRHDDESGFGYQATNEPMSVSTGPSHLYRYDLSLTVTHGGYWRFRGLLRGFATLGLLGTQPFVFSRPQDVLIGTTAHGTQVRGGPVRGQVLISVPDQHTPSADPHRPGAANPYPALRAPLTPAPMTRRRAFALASGDLTRPDGRAAPRGSQLFRDLQNHPFLTINVVVPPGLLAAVSDVVATASGGAWQLTEEGAPAREAILRTFQPQSATADFDQSSGALGLGIAGLMGKSPYGTLWATFRHFTTVTGVQAVTSAIAMDTEMVLGSGSQAAGKSSRTVTHSFGGQLTYVVPHGPGPGPVGVYGIVLNPWSESSQQTLNVSRSVVADLNLKGFGHQVLITGTVEHWAAMASSMLGTAAAGRSFVPSFFAGAAGSVLTVPGGWLAHLPEKSAHRLNLIDDGMGPVPLYTRDPWSPQPWMRGNSFGTYPVNSLDPTTVLADFQRRVARLGLDEHTQERIRTLATSRVLRAMNRELTGTGAATPARSGGWGWGSVRVGRHRARVRAELVPGTPGLLALDHGTEMEENRRAVEVVQQGAEYTSGKDLGILTGEQVGTGDPTAVASGPTYTETGTSRRQISAGHSVATSTTYRAASTEPHAEVATPYQLRLTLEFDEIPQDTAGQEETPVRDSLRRFTGRERVTETGDVGTLVEHVPLSLMTPVPGTGAPAPDPRLAPPDLTVTTRPRSGPRHGQLSTDVRHGDGTMRPFTFPENGFHVRRIVGLDHLHEANERALAEAYGIDLTGLDDGRDRGTLLKRARGTALTRPGGAPAQALEDGTTNTALSTFYDRTVTPSGYQVPGLTHRGPLGTDSARLALLSKPDFGAAVLLSVADGKKLEVLRETAEGVGTSVSQENTQDSALGGGVLVRSEATGVNQIGAAASGPYASDSDGTPVGADQLSSVNVKPSTGRSFLFAVPTDWLSVAQVHRGIKDARVGRFLSGTFGIRHPGVKAVSSRTYALAWVREDIARELGLISDRNFPDRVAQAWDAVGKASKAWTSADQAYWKKRRTALPLREERDAARDALAAARTVADEAARTLAPLQAAADAAAAALQRARDSARQARETARTLNAAADDYDTTRAALDTAVRAAERDRAAAQAAVDTARDELATLQGWAELPGADFDTDTLTRAETALTTATRSAATRAATAARTVDAARRAHQSAATRLGNAEQSATGSGTVTGSDPAPDPDRARQTALTLVADADERVGRAEEAQDAAARRLVGPARADADARAARAAATVRRDAAQAAFDARRAELDALRATAETAASEFHRIRAATDQLTRWHQLAATDEGTALLDGLPEPAPVTPPPAPAAPPNLPAPPAPRYTRSADGARLTSPDDATYALVDVPRDGDAFFRALAEGLARNAAPLLAEFGVDAASPTLTTALRALLTARLSDPADADLLAAVAPDDGDRFTAAEIQLTGPAPDLAPGTPGRREFDALGVVPHSAALDDGARARLAAVQLTRPGNAGQRAGWDHGAADLLPVLAARTFGIDLTVVRGDGTFYDFTPGDGDRSGRLAELLDQDGDAYGAGRDRPHLVLFLDDEHYQLADPVRQQTAGPSTSRPGLPLAEALLAALPATGPRPWADPGQLVPLDDLAGLGVVPTAGQTAQAVLLGGSSTVRDLGLTPAQHLTWLLTRGPGADWERTLATAADVLGVEIVVVTSDGRHHTFGTARHGSVRLSFDGMRYFLREGGSGPPGFRRERQVE</sequence>
<feature type="region of interest" description="Disordered" evidence="2">
    <location>
        <begin position="329"/>
        <end position="552"/>
    </location>
</feature>
<feature type="region of interest" description="Disordered" evidence="2">
    <location>
        <begin position="1581"/>
        <end position="1602"/>
    </location>
</feature>
<evidence type="ECO:0000313" key="5">
    <source>
        <dbReference type="Proteomes" id="UP001585080"/>
    </source>
</evidence>
<feature type="compositionally biased region" description="Polar residues" evidence="2">
    <location>
        <begin position="2803"/>
        <end position="2815"/>
    </location>
</feature>
<name>A0ABV5EEF0_9ACTN</name>
<accession>A0ABV5EEF0</accession>
<dbReference type="Proteomes" id="UP001585080">
    <property type="component" value="Unassembled WGS sequence"/>
</dbReference>
<evidence type="ECO:0000313" key="4">
    <source>
        <dbReference type="EMBL" id="MFB8775239.1"/>
    </source>
</evidence>
<feature type="compositionally biased region" description="Polar residues" evidence="2">
    <location>
        <begin position="745"/>
        <end position="762"/>
    </location>
</feature>
<feature type="compositionally biased region" description="Basic and acidic residues" evidence="2">
    <location>
        <begin position="452"/>
        <end position="462"/>
    </location>
</feature>
<feature type="region of interest" description="Disordered" evidence="2">
    <location>
        <begin position="691"/>
        <end position="712"/>
    </location>
</feature>
<feature type="compositionally biased region" description="Low complexity" evidence="2">
    <location>
        <begin position="387"/>
        <end position="397"/>
    </location>
</feature>
<feature type="compositionally biased region" description="Pro residues" evidence="2">
    <location>
        <begin position="857"/>
        <end position="873"/>
    </location>
</feature>
<evidence type="ECO:0000256" key="3">
    <source>
        <dbReference type="SAM" id="Phobius"/>
    </source>
</evidence>
<keyword evidence="3" id="KW-1133">Transmembrane helix</keyword>
<feature type="compositionally biased region" description="Low complexity" evidence="2">
    <location>
        <begin position="897"/>
        <end position="906"/>
    </location>
</feature>
<dbReference type="PANTHER" id="PTHR24216">
    <property type="entry name" value="PAXILLIN-RELATED"/>
    <property type="match status" value="1"/>
</dbReference>
<evidence type="ECO:0008006" key="6">
    <source>
        <dbReference type="Google" id="ProtNLM"/>
    </source>
</evidence>
<feature type="compositionally biased region" description="Basic and acidic residues" evidence="2">
    <location>
        <begin position="827"/>
        <end position="841"/>
    </location>
</feature>
<keyword evidence="3" id="KW-0472">Membrane</keyword>
<protein>
    <recommendedName>
        <fullName evidence="6">Lonely Cys domain-containing protein</fullName>
    </recommendedName>
</protein>
<evidence type="ECO:0000256" key="1">
    <source>
        <dbReference type="SAM" id="Coils"/>
    </source>
</evidence>
<feature type="region of interest" description="Disordered" evidence="2">
    <location>
        <begin position="2315"/>
        <end position="2338"/>
    </location>
</feature>
<feature type="transmembrane region" description="Helical" evidence="3">
    <location>
        <begin position="114"/>
        <end position="134"/>
    </location>
</feature>
<proteinExistence type="predicted"/>
<organism evidence="4 5">
    <name type="scientific">Streptomyces broussonetiae</name>
    <dbReference type="NCBI Taxonomy" id="2686304"/>
    <lineage>
        <taxon>Bacteria</taxon>
        <taxon>Bacillati</taxon>
        <taxon>Actinomycetota</taxon>
        <taxon>Actinomycetes</taxon>
        <taxon>Kitasatosporales</taxon>
        <taxon>Streptomycetaceae</taxon>
        <taxon>Streptomyces</taxon>
    </lineage>
</organism>
<feature type="coiled-coil region" evidence="1">
    <location>
        <begin position="2679"/>
        <end position="2741"/>
    </location>
</feature>
<comment type="caution">
    <text evidence="4">The sequence shown here is derived from an EMBL/GenBank/DDBJ whole genome shotgun (WGS) entry which is preliminary data.</text>
</comment>
<feature type="compositionally biased region" description="Polar residues" evidence="2">
    <location>
        <begin position="778"/>
        <end position="794"/>
    </location>
</feature>
<dbReference type="EMBL" id="JAYMRP010000018">
    <property type="protein sequence ID" value="MFB8775239.1"/>
    <property type="molecule type" value="Genomic_DNA"/>
</dbReference>